<accession>A0ABT5TC69</accession>
<dbReference type="Gene3D" id="1.25.40.20">
    <property type="entry name" value="Ankyrin repeat-containing domain"/>
    <property type="match status" value="2"/>
</dbReference>
<dbReference type="SMART" id="SM00248">
    <property type="entry name" value="ANK"/>
    <property type="match status" value="4"/>
</dbReference>
<evidence type="ECO:0000313" key="5">
    <source>
        <dbReference type="EMBL" id="MDD7972715.1"/>
    </source>
</evidence>
<reference evidence="5" key="1">
    <citation type="submission" date="2023-02" db="EMBL/GenBank/DDBJ databases">
        <title>Description of Roseinatronobacter alkalisoli sp. nov., an alkaliphilic bacerium isolated from soda soil.</title>
        <authorList>
            <person name="Wei W."/>
        </authorList>
    </citation>
    <scope>NUCLEOTIDE SEQUENCE</scope>
    <source>
        <strain evidence="5">HJB301</strain>
    </source>
</reference>
<evidence type="ECO:0000256" key="3">
    <source>
        <dbReference type="PROSITE-ProRule" id="PRU00023"/>
    </source>
</evidence>
<dbReference type="PROSITE" id="PS50088">
    <property type="entry name" value="ANK_REPEAT"/>
    <property type="match status" value="2"/>
</dbReference>
<sequence>MTRMLWRQWQSDWRWMEEIAQRRGWQVTPLSIAPPASETAVQALESLHGMRVPPQLRELLTRYSAHVAFGWYIPSHLRPMHHQNLPTMSANRFAIWDIDHIADHAIPNFLGLKRHLADMDLSEAPNSPEMWEHQFPVYNLVNGDIITIDMSAPDEPHPVRYFSHELEMLHGLTLAPDFISFVTEMSKLGFAGTEWASWMPFGTFDEARNAYTLKADSPGGKAWLDWLAKDLTEPEADVPPQSILEETPAERALLTGARANDMEAVKLALKAGARPDVVPDGNWLSDNFAWDQEFSTALSYAVRANNLPLAQGLLDAGATVNTRRLPMADAVQASTLDTIQWLIGLGARVNGWKDDRHWPIHLLITQRSKLTAPTRSELEARLRKDNEVWSQADDATDHRRVLRDIQEKRLRDQLAAWIDRPTYLAMLDALLKAGAEPDARWDNDTTALMWAEADDSELLLRAGADVEARDFSGSSALHMARRPDKIRVLVAHGADVNALETPPPGYENEWASTPLQSALLLSRLDGLERARTLLDLKADPRKRDAQGRSTLCYCTTVESFELITAHGLDPLERLPDGGTLLHNLYRATSLRTSWPDEVAFLDFLLGLGLPINAEDDAGQTMLHVAAERTQTVEDIALLLDRGADKSVRDRRGRHPVDLVPGSLQEIRNLLAP</sequence>
<dbReference type="InterPro" id="IPR018958">
    <property type="entry name" value="Knr4/Smi1-like_dom"/>
</dbReference>
<keyword evidence="1" id="KW-0677">Repeat</keyword>
<dbReference type="Gene3D" id="3.40.1580.10">
    <property type="entry name" value="SMI1/KNR4-like"/>
    <property type="match status" value="1"/>
</dbReference>
<dbReference type="PANTHER" id="PTHR24189:SF50">
    <property type="entry name" value="ANKYRIN REPEAT AND SOCS BOX PROTEIN 2"/>
    <property type="match status" value="1"/>
</dbReference>
<name>A0ABT5TC69_9RHOB</name>
<gene>
    <name evidence="5" type="ORF">PUT78_16575</name>
</gene>
<dbReference type="InterPro" id="IPR002110">
    <property type="entry name" value="Ankyrin_rpt"/>
</dbReference>
<evidence type="ECO:0000256" key="1">
    <source>
        <dbReference type="ARBA" id="ARBA00022737"/>
    </source>
</evidence>
<comment type="caution">
    <text evidence="5">The sequence shown here is derived from an EMBL/GenBank/DDBJ whole genome shotgun (WGS) entry which is preliminary data.</text>
</comment>
<dbReference type="Pfam" id="PF09346">
    <property type="entry name" value="SMI1_KNR4"/>
    <property type="match status" value="1"/>
</dbReference>
<dbReference type="InterPro" id="IPR050745">
    <property type="entry name" value="Multifunctional_regulatory"/>
</dbReference>
<feature type="domain" description="Knr4/Smi1-like" evidence="4">
    <location>
        <begin position="35"/>
        <end position="229"/>
    </location>
</feature>
<dbReference type="SUPFAM" id="SSF48403">
    <property type="entry name" value="Ankyrin repeat"/>
    <property type="match status" value="2"/>
</dbReference>
<feature type="repeat" description="ANK" evidence="3">
    <location>
        <begin position="617"/>
        <end position="650"/>
    </location>
</feature>
<dbReference type="PANTHER" id="PTHR24189">
    <property type="entry name" value="MYOTROPHIN"/>
    <property type="match status" value="1"/>
</dbReference>
<organism evidence="5 6">
    <name type="scientific">Roseinatronobacter alkalisoli</name>
    <dbReference type="NCBI Taxonomy" id="3028235"/>
    <lineage>
        <taxon>Bacteria</taxon>
        <taxon>Pseudomonadati</taxon>
        <taxon>Pseudomonadota</taxon>
        <taxon>Alphaproteobacteria</taxon>
        <taxon>Rhodobacterales</taxon>
        <taxon>Paracoccaceae</taxon>
        <taxon>Roseinatronobacter</taxon>
    </lineage>
</organism>
<dbReference type="Proteomes" id="UP001431784">
    <property type="component" value="Unassembled WGS sequence"/>
</dbReference>
<keyword evidence="2 3" id="KW-0040">ANK repeat</keyword>
<dbReference type="SUPFAM" id="SSF160631">
    <property type="entry name" value="SMI1/KNR4-like"/>
    <property type="match status" value="1"/>
</dbReference>
<dbReference type="RefSeq" id="WP_274353392.1">
    <property type="nucleotide sequence ID" value="NZ_JAQZSM010000018.1"/>
</dbReference>
<protein>
    <recommendedName>
        <fullName evidence="4">Knr4/Smi1-like domain-containing protein</fullName>
    </recommendedName>
</protein>
<keyword evidence="6" id="KW-1185">Reference proteome</keyword>
<dbReference type="InterPro" id="IPR036770">
    <property type="entry name" value="Ankyrin_rpt-contain_sf"/>
</dbReference>
<dbReference type="PROSITE" id="PS50297">
    <property type="entry name" value="ANK_REP_REGION"/>
    <property type="match status" value="1"/>
</dbReference>
<dbReference type="SMART" id="SM00860">
    <property type="entry name" value="SMI1_KNR4"/>
    <property type="match status" value="1"/>
</dbReference>
<dbReference type="InterPro" id="IPR037883">
    <property type="entry name" value="Knr4/Smi1-like_sf"/>
</dbReference>
<feature type="repeat" description="ANK" evidence="3">
    <location>
        <begin position="293"/>
        <end position="325"/>
    </location>
</feature>
<evidence type="ECO:0000313" key="6">
    <source>
        <dbReference type="Proteomes" id="UP001431784"/>
    </source>
</evidence>
<evidence type="ECO:0000256" key="2">
    <source>
        <dbReference type="ARBA" id="ARBA00023043"/>
    </source>
</evidence>
<proteinExistence type="predicted"/>
<dbReference type="EMBL" id="JAQZSM010000018">
    <property type="protein sequence ID" value="MDD7972715.1"/>
    <property type="molecule type" value="Genomic_DNA"/>
</dbReference>
<evidence type="ECO:0000259" key="4">
    <source>
        <dbReference type="SMART" id="SM00860"/>
    </source>
</evidence>